<reference evidence="4" key="2">
    <citation type="journal article" date="2016" name="G3 (Bethesda)">
        <title>Genome Evolution in Three Species of Cactophilic Drosophila.</title>
        <authorList>
            <person name="Sanchez-Flores A."/>
            <person name="Penazola F."/>
            <person name="Carpinteyro-Ponce J."/>
            <person name="Nazario-Yepiz N."/>
            <person name="Abreu-Goodger C."/>
            <person name="Machado C.A."/>
            <person name="Markow T.A."/>
        </authorList>
    </citation>
    <scope>NUCLEOTIDE SEQUENCE [LARGE SCALE GENOMIC DNA]</scope>
</reference>
<name>A0ABM1P3T8_DROAR</name>
<feature type="domain" description="Carbohydrate kinase PfkB" evidence="3">
    <location>
        <begin position="14"/>
        <end position="301"/>
    </location>
</feature>
<dbReference type="RefSeq" id="XP_017861874.1">
    <property type="nucleotide sequence ID" value="XM_018006385.1"/>
</dbReference>
<dbReference type="InterPro" id="IPR011611">
    <property type="entry name" value="PfkB_dom"/>
</dbReference>
<dbReference type="InterPro" id="IPR002173">
    <property type="entry name" value="Carboh/pur_kinase_PfkB_CS"/>
</dbReference>
<dbReference type="InterPro" id="IPR029056">
    <property type="entry name" value="Ribokinase-like"/>
</dbReference>
<dbReference type="Pfam" id="PF00294">
    <property type="entry name" value="PfkB"/>
    <property type="match status" value="1"/>
</dbReference>
<evidence type="ECO:0000313" key="5">
    <source>
        <dbReference type="RefSeq" id="XP_017861874.1"/>
    </source>
</evidence>
<reference evidence="4" key="1">
    <citation type="journal article" date="1997" name="Nucleic Acids Res.">
        <title>tRNAscan-SE: a program for improved detection of transfer RNA genes in genomic sequence.</title>
        <authorList>
            <person name="Lowe T.M."/>
            <person name="Eddy S.R."/>
        </authorList>
    </citation>
    <scope>NUCLEOTIDE SEQUENCE [LARGE SCALE GENOMIC DNA]</scope>
</reference>
<organism evidence="4 5">
    <name type="scientific">Drosophila arizonae</name>
    <name type="common">Fruit fly</name>
    <dbReference type="NCBI Taxonomy" id="7263"/>
    <lineage>
        <taxon>Eukaryota</taxon>
        <taxon>Metazoa</taxon>
        <taxon>Ecdysozoa</taxon>
        <taxon>Arthropoda</taxon>
        <taxon>Hexapoda</taxon>
        <taxon>Insecta</taxon>
        <taxon>Pterygota</taxon>
        <taxon>Neoptera</taxon>
        <taxon>Endopterygota</taxon>
        <taxon>Diptera</taxon>
        <taxon>Brachycera</taxon>
        <taxon>Muscomorpha</taxon>
        <taxon>Ephydroidea</taxon>
        <taxon>Drosophilidae</taxon>
        <taxon>Drosophila</taxon>
    </lineage>
</organism>
<dbReference type="GeneID" id="108613130"/>
<dbReference type="PANTHER" id="PTHR42774:SF3">
    <property type="entry name" value="KETOHEXOKINASE"/>
    <property type="match status" value="1"/>
</dbReference>
<evidence type="ECO:0000313" key="4">
    <source>
        <dbReference type="Proteomes" id="UP000694904"/>
    </source>
</evidence>
<evidence type="ECO:0000256" key="1">
    <source>
        <dbReference type="ARBA" id="ARBA00022679"/>
    </source>
</evidence>
<keyword evidence="1" id="KW-0808">Transferase</keyword>
<dbReference type="CDD" id="cd01939">
    <property type="entry name" value="Ketohexokinase"/>
    <property type="match status" value="1"/>
</dbReference>
<evidence type="ECO:0000256" key="2">
    <source>
        <dbReference type="ARBA" id="ARBA00022777"/>
    </source>
</evidence>
<keyword evidence="2" id="KW-0418">Kinase</keyword>
<dbReference type="Gene3D" id="3.40.1190.20">
    <property type="match status" value="1"/>
</dbReference>
<dbReference type="Proteomes" id="UP000694904">
    <property type="component" value="Chromosome 4"/>
</dbReference>
<dbReference type="PROSITE" id="PS00584">
    <property type="entry name" value="PFKB_KINASES_2"/>
    <property type="match status" value="1"/>
</dbReference>
<reference evidence="5" key="3">
    <citation type="submission" date="2025-08" db="UniProtKB">
        <authorList>
            <consortium name="RefSeq"/>
        </authorList>
    </citation>
    <scope>IDENTIFICATION</scope>
    <source>
        <tissue evidence="5">Whole organism</tissue>
    </source>
</reference>
<keyword evidence="4" id="KW-1185">Reference proteome</keyword>
<dbReference type="SUPFAM" id="SSF53613">
    <property type="entry name" value="Ribokinase-like"/>
    <property type="match status" value="1"/>
</dbReference>
<gene>
    <name evidence="5" type="primary">LOC108613130</name>
</gene>
<dbReference type="PANTHER" id="PTHR42774">
    <property type="entry name" value="PHOSPHOTRANSFERASE SYSTEM TRANSPORT PROTEIN"/>
    <property type="match status" value="1"/>
</dbReference>
<dbReference type="InterPro" id="IPR034093">
    <property type="entry name" value="KHK"/>
</dbReference>
<dbReference type="InterPro" id="IPR052562">
    <property type="entry name" value="Ketohexokinase-related"/>
</dbReference>
<proteinExistence type="predicted"/>
<protein>
    <submittedName>
        <fullName evidence="5">Ketohexokinase</fullName>
    </submittedName>
</protein>
<evidence type="ECO:0000259" key="3">
    <source>
        <dbReference type="Pfam" id="PF00294"/>
    </source>
</evidence>
<sequence>MYFKSLAMTTAKPVLCVGCTVIDFVTINDSFPTEDTDRRCLDGYWQRGGNASNVSTVLRLLGANVEFFGMLSKSNGFRVLLDDLDRRGIGTQHCPKTEKDPPFSSVIIVKETGSRTIVHCNKNYPYITYEDFMKIDLDRYGWVHFEARHAHETIKMIKAVREHNRIHGSSIRISLDFETMFEKNLPLCGLCNYVVFSSELAKQQGWKSPRETCYALASSVEPTCPSIICPWGSTGAACLDTAVNEFTNVAALKPDRIVDTLGAGDSFMAGFIYATYVMQSSLSDAVGFANRVAGHKITDFGYDHIAGLQKDDKFTTD</sequence>
<accession>A0ABM1P3T8</accession>